<dbReference type="Proteomes" id="UP000294743">
    <property type="component" value="Unassembled WGS sequence"/>
</dbReference>
<dbReference type="RefSeq" id="WP_134168423.1">
    <property type="nucleotide sequence ID" value="NZ_SODD01000007.1"/>
</dbReference>
<dbReference type="EMBL" id="SODD01000007">
    <property type="protein sequence ID" value="TDW24857.1"/>
    <property type="molecule type" value="Genomic_DNA"/>
</dbReference>
<dbReference type="InterPro" id="IPR012651">
    <property type="entry name" value="Thia_Transptr_ThiT"/>
</dbReference>
<feature type="transmembrane region" description="Helical" evidence="1">
    <location>
        <begin position="6"/>
        <end position="25"/>
    </location>
</feature>
<reference evidence="2 3" key="1">
    <citation type="submission" date="2019-03" db="EMBL/GenBank/DDBJ databases">
        <title>Genomic Encyclopedia of Type Strains, Phase IV (KMG-IV): sequencing the most valuable type-strain genomes for metagenomic binning, comparative biology and taxonomic classification.</title>
        <authorList>
            <person name="Goeker M."/>
        </authorList>
    </citation>
    <scope>NUCLEOTIDE SEQUENCE [LARGE SCALE GENOMIC DNA]</scope>
    <source>
        <strain evidence="2 3">DSM 28867</strain>
    </source>
</reference>
<accession>A0A4R8A2R8</accession>
<dbReference type="GO" id="GO:0015234">
    <property type="term" value="F:thiamine transmembrane transporter activity"/>
    <property type="evidence" value="ECO:0007669"/>
    <property type="project" value="InterPro"/>
</dbReference>
<comment type="caution">
    <text evidence="2">The sequence shown here is derived from an EMBL/GenBank/DDBJ whole genome shotgun (WGS) entry which is preliminary data.</text>
</comment>
<evidence type="ECO:0000313" key="2">
    <source>
        <dbReference type="EMBL" id="TDW24857.1"/>
    </source>
</evidence>
<evidence type="ECO:0000256" key="1">
    <source>
        <dbReference type="SAM" id="Phobius"/>
    </source>
</evidence>
<dbReference type="OrthoDB" id="9795813at2"/>
<feature type="transmembrane region" description="Helical" evidence="1">
    <location>
        <begin position="60"/>
        <end position="78"/>
    </location>
</feature>
<feature type="transmembrane region" description="Helical" evidence="1">
    <location>
        <begin position="37"/>
        <end position="54"/>
    </location>
</feature>
<protein>
    <submittedName>
        <fullName evidence="2">Thiamine transporter</fullName>
    </submittedName>
</protein>
<dbReference type="Gene3D" id="1.10.1760.20">
    <property type="match status" value="1"/>
</dbReference>
<sequence length="170" mass="18940">MKKSSVLELVFMAFYVALFMVLDYMTNMLSILQMPRGGSLGISTIALLMASYHLGWQKGLMVSCVSILAQFITGPMYTPDLIGFLLDYGIAFSVYGLACLLPNIGWFYTGILATNLIRFMSSTLSGVLVWDTQWWASVTYNASYMIPTCILGLILIPVLDNALKKYTKRV</sequence>
<feature type="transmembrane region" description="Helical" evidence="1">
    <location>
        <begin position="90"/>
        <end position="114"/>
    </location>
</feature>
<gene>
    <name evidence="2" type="ORF">EDD63_1079</name>
</gene>
<proteinExistence type="predicted"/>
<evidence type="ECO:0000313" key="3">
    <source>
        <dbReference type="Proteomes" id="UP000294743"/>
    </source>
</evidence>
<keyword evidence="1" id="KW-1133">Transmembrane helix</keyword>
<organism evidence="2 3">
    <name type="scientific">Breznakia blatticola</name>
    <dbReference type="NCBI Taxonomy" id="1754012"/>
    <lineage>
        <taxon>Bacteria</taxon>
        <taxon>Bacillati</taxon>
        <taxon>Bacillota</taxon>
        <taxon>Erysipelotrichia</taxon>
        <taxon>Erysipelotrichales</taxon>
        <taxon>Erysipelotrichaceae</taxon>
        <taxon>Breznakia</taxon>
    </lineage>
</organism>
<dbReference type="Pfam" id="PF09515">
    <property type="entry name" value="Thia_YuaJ"/>
    <property type="match status" value="1"/>
</dbReference>
<keyword evidence="3" id="KW-1185">Reference proteome</keyword>
<keyword evidence="1" id="KW-0472">Membrane</keyword>
<dbReference type="GO" id="GO:0005886">
    <property type="term" value="C:plasma membrane"/>
    <property type="evidence" value="ECO:0007669"/>
    <property type="project" value="InterPro"/>
</dbReference>
<name>A0A4R8A2R8_9FIRM</name>
<dbReference type="AlphaFoldDB" id="A0A4R8A2R8"/>
<keyword evidence="1" id="KW-0812">Transmembrane</keyword>
<feature type="transmembrane region" description="Helical" evidence="1">
    <location>
        <begin position="134"/>
        <end position="159"/>
    </location>
</feature>